<evidence type="ECO:0000313" key="2">
    <source>
        <dbReference type="Proteomes" id="UP001552299"/>
    </source>
</evidence>
<sequence length="298" mass="33930">MSGVSEPINLAPGIHKDHTLGNGKGLIQVTEGLQFPLLLANIDIKLFDTFEGEFISLHKYPHRFIHELASDLKGLWWHGSREYSNLDFRRKKLEDIHRQRRYPTLNGFLLNKMLNNQLLHMCRAKRLPSQHIKHTPRCANNNMNTGRQNLLVLANTSSSHTSMDFDAQVISSKGNDKSRIKYYFIRCNFNRQSVATPASSGGTPAELRRLVAVWRNSDVRWWSGRTLASGGGPAKLRRQVAVRQNSSIRWQSDGTPAVVEEEFLPSLLLFFSSSLLASGPFSRRMRALFIDFCEWHGS</sequence>
<reference evidence="1 2" key="1">
    <citation type="journal article" date="2024" name="Plant Biotechnol. J.">
        <title>Dendrobium thyrsiflorum genome and its molecular insights into genes involved in important horticultural traits.</title>
        <authorList>
            <person name="Chen B."/>
            <person name="Wang J.Y."/>
            <person name="Zheng P.J."/>
            <person name="Li K.L."/>
            <person name="Liang Y.M."/>
            <person name="Chen X.F."/>
            <person name="Zhang C."/>
            <person name="Zhao X."/>
            <person name="He X."/>
            <person name="Zhang G.Q."/>
            <person name="Liu Z.J."/>
            <person name="Xu Q."/>
        </authorList>
    </citation>
    <scope>NUCLEOTIDE SEQUENCE [LARGE SCALE GENOMIC DNA]</scope>
    <source>
        <strain evidence="1">GZMU011</strain>
    </source>
</reference>
<gene>
    <name evidence="1" type="ORF">M5K25_027731</name>
</gene>
<dbReference type="EMBL" id="JANQDX010000020">
    <property type="protein sequence ID" value="KAL0903357.1"/>
    <property type="molecule type" value="Genomic_DNA"/>
</dbReference>
<name>A0ABD0TUM5_DENTH</name>
<proteinExistence type="predicted"/>
<accession>A0ABD0TUM5</accession>
<dbReference type="AlphaFoldDB" id="A0ABD0TUM5"/>
<keyword evidence="2" id="KW-1185">Reference proteome</keyword>
<evidence type="ECO:0000313" key="1">
    <source>
        <dbReference type="EMBL" id="KAL0903357.1"/>
    </source>
</evidence>
<dbReference type="AntiFam" id="ANF00149">
    <property type="entry name" value="Shadow ORF (opposite cshA)"/>
</dbReference>
<organism evidence="1 2">
    <name type="scientific">Dendrobium thyrsiflorum</name>
    <name type="common">Pinecone-like raceme dendrobium</name>
    <name type="synonym">Orchid</name>
    <dbReference type="NCBI Taxonomy" id="117978"/>
    <lineage>
        <taxon>Eukaryota</taxon>
        <taxon>Viridiplantae</taxon>
        <taxon>Streptophyta</taxon>
        <taxon>Embryophyta</taxon>
        <taxon>Tracheophyta</taxon>
        <taxon>Spermatophyta</taxon>
        <taxon>Magnoliopsida</taxon>
        <taxon>Liliopsida</taxon>
        <taxon>Asparagales</taxon>
        <taxon>Orchidaceae</taxon>
        <taxon>Epidendroideae</taxon>
        <taxon>Malaxideae</taxon>
        <taxon>Dendrobiinae</taxon>
        <taxon>Dendrobium</taxon>
    </lineage>
</organism>
<dbReference type="Proteomes" id="UP001552299">
    <property type="component" value="Unassembled WGS sequence"/>
</dbReference>
<comment type="caution">
    <text evidence="1">The sequence shown here is derived from an EMBL/GenBank/DDBJ whole genome shotgun (WGS) entry which is preliminary data.</text>
</comment>
<protein>
    <submittedName>
        <fullName evidence="1">Uncharacterized protein</fullName>
    </submittedName>
</protein>